<keyword evidence="3" id="KW-1185">Reference proteome</keyword>
<evidence type="ECO:0000313" key="2">
    <source>
        <dbReference type="EMBL" id="KDN16010.1"/>
    </source>
</evidence>
<dbReference type="Proteomes" id="UP000027345">
    <property type="component" value="Unassembled WGS sequence"/>
</dbReference>
<dbReference type="EMBL" id="JMQI01000086">
    <property type="protein sequence ID" value="KDN16010.1"/>
    <property type="molecule type" value="Genomic_DNA"/>
</dbReference>
<evidence type="ECO:0000313" key="3">
    <source>
        <dbReference type="Proteomes" id="UP000027345"/>
    </source>
</evidence>
<protein>
    <submittedName>
        <fullName evidence="2">Uncharacterized protein</fullName>
    </submittedName>
</protein>
<dbReference type="AlphaFoldDB" id="A0A066TMA7"/>
<evidence type="ECO:0000256" key="1">
    <source>
        <dbReference type="SAM" id="MobiDB-lite"/>
    </source>
</evidence>
<gene>
    <name evidence="2" type="ORF">DV20_43415</name>
</gene>
<comment type="caution">
    <text evidence="2">The sequence shown here is derived from an EMBL/GenBank/DDBJ whole genome shotgun (WGS) entry which is preliminary data.</text>
</comment>
<organism evidence="2 3">
    <name type="scientific">Amycolatopsis rifamycinica</name>
    <dbReference type="NCBI Taxonomy" id="287986"/>
    <lineage>
        <taxon>Bacteria</taxon>
        <taxon>Bacillati</taxon>
        <taxon>Actinomycetota</taxon>
        <taxon>Actinomycetes</taxon>
        <taxon>Pseudonocardiales</taxon>
        <taxon>Pseudonocardiaceae</taxon>
        <taxon>Amycolatopsis</taxon>
    </lineage>
</organism>
<name>A0A066TMA7_9PSEU</name>
<reference evidence="2 3" key="1">
    <citation type="submission" date="2014-05" db="EMBL/GenBank/DDBJ databases">
        <title>Draft genome sequence of Amycolatopsis rifamycinica DSM 46095.</title>
        <authorList>
            <person name="Lal R."/>
            <person name="Saxena A."/>
            <person name="Kumari R."/>
            <person name="Mukherjee U."/>
            <person name="Singh P."/>
            <person name="Sangwan N."/>
            <person name="Mahato N.K."/>
        </authorList>
    </citation>
    <scope>NUCLEOTIDE SEQUENCE [LARGE SCALE GENOMIC DNA]</scope>
    <source>
        <strain evidence="2 3">DSM 46095</strain>
    </source>
</reference>
<accession>A0A066TMA7</accession>
<proteinExistence type="predicted"/>
<feature type="region of interest" description="Disordered" evidence="1">
    <location>
        <begin position="44"/>
        <end position="64"/>
    </location>
</feature>
<sequence length="64" mass="6925">MPFPAAQASQSPGAARRWTCTSRFTGAEAIGRARAWSVARLPAPITTEPAGSSYEPMRRSRMSE</sequence>
<dbReference type="STRING" id="287986.DV20_43415"/>